<evidence type="ECO:0000256" key="1">
    <source>
        <dbReference type="SAM" id="MobiDB-lite"/>
    </source>
</evidence>
<dbReference type="EMBL" id="APAU02000018">
    <property type="protein sequence ID" value="EUB61602.1"/>
    <property type="molecule type" value="Genomic_DNA"/>
</dbReference>
<dbReference type="RefSeq" id="XP_024352798.1">
    <property type="nucleotide sequence ID" value="XM_024492665.1"/>
</dbReference>
<name>W6UTA7_ECHGR</name>
<organism evidence="2 3">
    <name type="scientific">Echinococcus granulosus</name>
    <name type="common">Hydatid tapeworm</name>
    <dbReference type="NCBI Taxonomy" id="6210"/>
    <lineage>
        <taxon>Eukaryota</taxon>
        <taxon>Metazoa</taxon>
        <taxon>Spiralia</taxon>
        <taxon>Lophotrochozoa</taxon>
        <taxon>Platyhelminthes</taxon>
        <taxon>Cestoda</taxon>
        <taxon>Eucestoda</taxon>
        <taxon>Cyclophyllidea</taxon>
        <taxon>Taeniidae</taxon>
        <taxon>Echinococcus</taxon>
        <taxon>Echinococcus granulosus group</taxon>
    </lineage>
</organism>
<sequence>MPSEGNEHHSDKHSQENIRNALAPFQCRYMQAANSSATQRLSNGSEGQTEPSTNHLHPYLTSTLQMSFLISDDVKKM</sequence>
<feature type="compositionally biased region" description="Polar residues" evidence="1">
    <location>
        <begin position="32"/>
        <end position="58"/>
    </location>
</feature>
<dbReference type="Proteomes" id="UP000019149">
    <property type="component" value="Unassembled WGS sequence"/>
</dbReference>
<proteinExistence type="predicted"/>
<feature type="region of interest" description="Disordered" evidence="1">
    <location>
        <begin position="1"/>
        <end position="58"/>
    </location>
</feature>
<evidence type="ECO:0000313" key="3">
    <source>
        <dbReference type="Proteomes" id="UP000019149"/>
    </source>
</evidence>
<dbReference type="KEGG" id="egl:EGR_03416"/>
<feature type="compositionally biased region" description="Basic and acidic residues" evidence="1">
    <location>
        <begin position="1"/>
        <end position="16"/>
    </location>
</feature>
<gene>
    <name evidence="2" type="ORF">EGR_03416</name>
</gene>
<protein>
    <submittedName>
        <fullName evidence="2">Uncharacterized protein</fullName>
    </submittedName>
</protein>
<keyword evidence="3" id="KW-1185">Reference proteome</keyword>
<reference evidence="2 3" key="1">
    <citation type="journal article" date="2013" name="Nat. Genet.">
        <title>The genome of the hydatid tapeworm Echinococcus granulosus.</title>
        <authorList>
            <person name="Zheng H."/>
            <person name="Zhang W."/>
            <person name="Zhang L."/>
            <person name="Zhang Z."/>
            <person name="Li J."/>
            <person name="Lu G."/>
            <person name="Zhu Y."/>
            <person name="Wang Y."/>
            <person name="Huang Y."/>
            <person name="Liu J."/>
            <person name="Kang H."/>
            <person name="Chen J."/>
            <person name="Wang L."/>
            <person name="Chen A."/>
            <person name="Yu S."/>
            <person name="Gao Z."/>
            <person name="Jin L."/>
            <person name="Gu W."/>
            <person name="Wang Z."/>
            <person name="Zhao L."/>
            <person name="Shi B."/>
            <person name="Wen H."/>
            <person name="Lin R."/>
            <person name="Jones M.K."/>
            <person name="Brejova B."/>
            <person name="Vinar T."/>
            <person name="Zhao G."/>
            <person name="McManus D.P."/>
            <person name="Chen Z."/>
            <person name="Zhou Y."/>
            <person name="Wang S."/>
        </authorList>
    </citation>
    <scope>NUCLEOTIDE SEQUENCE [LARGE SCALE GENOMIC DNA]</scope>
</reference>
<comment type="caution">
    <text evidence="2">The sequence shown here is derived from an EMBL/GenBank/DDBJ whole genome shotgun (WGS) entry which is preliminary data.</text>
</comment>
<accession>W6UTA7</accession>
<dbReference type="GeneID" id="36339131"/>
<dbReference type="CTD" id="36339131"/>
<dbReference type="AlphaFoldDB" id="W6UTA7"/>
<evidence type="ECO:0000313" key="2">
    <source>
        <dbReference type="EMBL" id="EUB61602.1"/>
    </source>
</evidence>